<dbReference type="GeneID" id="66563156"/>
<keyword evidence="1" id="KW-0732">Signal</keyword>
<protein>
    <submittedName>
        <fullName evidence="2">Uncharacterized protein</fullName>
    </submittedName>
</protein>
<name>A0A2K8QH98_9GAMM</name>
<feature type="chain" id="PRO_5014765510" evidence="1">
    <location>
        <begin position="23"/>
        <end position="133"/>
    </location>
</feature>
<accession>A0A2K8QH98</accession>
<dbReference type="AlphaFoldDB" id="A0A2K8QH98"/>
<keyword evidence="3" id="KW-1185">Reference proteome</keyword>
<dbReference type="Proteomes" id="UP000231901">
    <property type="component" value="Chromosome"/>
</dbReference>
<reference evidence="3" key="1">
    <citation type="journal article" date="2018" name="Genome Announc.">
        <title>Complete genome sequence of a Dickeya fangzhongdai type strain causing bleeding canker of pear tree trunks.</title>
        <authorList>
            <person name="Zhao Y."/>
            <person name="Tian Y."/>
            <person name="Li X."/>
            <person name="Hu B."/>
        </authorList>
    </citation>
    <scope>NUCLEOTIDE SEQUENCE [LARGE SCALE GENOMIC DNA]</scope>
    <source>
        <strain evidence="3">DSM 101947</strain>
    </source>
</reference>
<organism evidence="2 3">
    <name type="scientific">Dickeya fangzhongdai</name>
    <dbReference type="NCBI Taxonomy" id="1778540"/>
    <lineage>
        <taxon>Bacteria</taxon>
        <taxon>Pseudomonadati</taxon>
        <taxon>Pseudomonadota</taxon>
        <taxon>Gammaproteobacteria</taxon>
        <taxon>Enterobacterales</taxon>
        <taxon>Pectobacteriaceae</taxon>
        <taxon>Dickeya</taxon>
    </lineage>
</organism>
<dbReference type="RefSeq" id="WP_100848774.1">
    <property type="nucleotide sequence ID" value="NZ_BMJF01000011.1"/>
</dbReference>
<sequence>MKHLIKFSLILSTSLMAIPAFSAPFSNVEICKAAISMEFAKEPKIMKTKVNGDLVNLQYHRPSDNSLWKYQCKMIEGSRVLWRSAGSDSEPNYIGRWRDNPNDALITYTEENRVLKMTNSQAGEQTFKHADLK</sequence>
<proteinExistence type="predicted"/>
<dbReference type="KEGG" id="dfn:CVE23_02205"/>
<evidence type="ECO:0000256" key="1">
    <source>
        <dbReference type="SAM" id="SignalP"/>
    </source>
</evidence>
<feature type="signal peptide" evidence="1">
    <location>
        <begin position="1"/>
        <end position="22"/>
    </location>
</feature>
<dbReference type="EMBL" id="CP025003">
    <property type="protein sequence ID" value="ATZ92893.1"/>
    <property type="molecule type" value="Genomic_DNA"/>
</dbReference>
<evidence type="ECO:0000313" key="3">
    <source>
        <dbReference type="Proteomes" id="UP000231901"/>
    </source>
</evidence>
<evidence type="ECO:0000313" key="2">
    <source>
        <dbReference type="EMBL" id="ATZ92893.1"/>
    </source>
</evidence>
<gene>
    <name evidence="2" type="ORF">CVE23_02205</name>
</gene>